<evidence type="ECO:0000256" key="3">
    <source>
        <dbReference type="ARBA" id="ARBA00023027"/>
    </source>
</evidence>
<comment type="similarity">
    <text evidence="1">Belongs to the short-chain dehydrogenases/reductases (SDR) family.</text>
</comment>
<dbReference type="CDD" id="cd05233">
    <property type="entry name" value="SDR_c"/>
    <property type="match status" value="1"/>
</dbReference>
<dbReference type="PRINTS" id="PR00080">
    <property type="entry name" value="SDRFAMILY"/>
</dbReference>
<reference evidence="5" key="1">
    <citation type="submission" date="2016-07" db="EMBL/GenBank/DDBJ databases">
        <title>New class B carbapenemase carried by novel plasmid in Pseudomonas putida enviromental strain in eastern Amazonia.</title>
        <authorList>
            <person name="Souza C.O."/>
            <person name="Lima K.V."/>
            <person name="Brasiliense D.M."/>
            <person name="Perez-Chaparro P.J."/>
            <person name="Mamizuka E.M."/>
            <person name="Lima M.O."/>
            <person name="Lima L.N."/>
            <person name="McCulloch J.A."/>
        </authorList>
    </citation>
    <scope>NUCLEOTIDE SEQUENCE [LARGE SCALE GENOMIC DNA]</scope>
    <source>
        <strain evidence="5">IEC33019</strain>
    </source>
</reference>
<dbReference type="Gene3D" id="3.40.50.720">
    <property type="entry name" value="NAD(P)-binding Rossmann-like Domain"/>
    <property type="match status" value="1"/>
</dbReference>
<evidence type="ECO:0000313" key="5">
    <source>
        <dbReference type="EMBL" id="ANY87183.1"/>
    </source>
</evidence>
<protein>
    <submittedName>
        <fullName evidence="5">Levodione reductase</fullName>
    </submittedName>
</protein>
<feature type="domain" description="Ketoreductase" evidence="4">
    <location>
        <begin position="3"/>
        <end position="177"/>
    </location>
</feature>
<evidence type="ECO:0000259" key="4">
    <source>
        <dbReference type="SMART" id="SM00822"/>
    </source>
</evidence>
<accession>A0A1B2F525</accession>
<dbReference type="InterPro" id="IPR020904">
    <property type="entry name" value="Sc_DH/Rdtase_CS"/>
</dbReference>
<organism evidence="5">
    <name type="scientific">Pseudomonas putida</name>
    <name type="common">Arthrobacter siderocapsulatus</name>
    <dbReference type="NCBI Taxonomy" id="303"/>
    <lineage>
        <taxon>Bacteria</taxon>
        <taxon>Pseudomonadati</taxon>
        <taxon>Pseudomonadota</taxon>
        <taxon>Gammaproteobacteria</taxon>
        <taxon>Pseudomonadales</taxon>
        <taxon>Pseudomonadaceae</taxon>
        <taxon>Pseudomonas</taxon>
    </lineage>
</organism>
<dbReference type="InterPro" id="IPR002347">
    <property type="entry name" value="SDR_fam"/>
</dbReference>
<evidence type="ECO:0000256" key="1">
    <source>
        <dbReference type="ARBA" id="ARBA00006484"/>
    </source>
</evidence>
<dbReference type="FunFam" id="3.40.50.720:FF:000084">
    <property type="entry name" value="Short-chain dehydrogenase reductase"/>
    <property type="match status" value="1"/>
</dbReference>
<dbReference type="PROSITE" id="PS00061">
    <property type="entry name" value="ADH_SHORT"/>
    <property type="match status" value="1"/>
</dbReference>
<gene>
    <name evidence="5" type="primary">lvr_2</name>
    <name evidence="5" type="ORF">IEC33019_1617</name>
</gene>
<dbReference type="PANTHER" id="PTHR24321:SF8">
    <property type="entry name" value="ESTRADIOL 17-BETA-DEHYDROGENASE 8-RELATED"/>
    <property type="match status" value="1"/>
</dbReference>
<dbReference type="PRINTS" id="PR00081">
    <property type="entry name" value="GDHRDH"/>
</dbReference>
<keyword evidence="3" id="KW-0520">NAD</keyword>
<dbReference type="GO" id="GO:0016491">
    <property type="term" value="F:oxidoreductase activity"/>
    <property type="evidence" value="ECO:0007669"/>
    <property type="project" value="UniProtKB-KW"/>
</dbReference>
<dbReference type="SUPFAM" id="SSF51735">
    <property type="entry name" value="NAD(P)-binding Rossmann-fold domains"/>
    <property type="match status" value="1"/>
</dbReference>
<dbReference type="AlphaFoldDB" id="A0A1B2F525"/>
<dbReference type="SMART" id="SM00822">
    <property type="entry name" value="PKS_KR"/>
    <property type="match status" value="1"/>
</dbReference>
<name>A0A1B2F525_PSEPU</name>
<dbReference type="InterPro" id="IPR057326">
    <property type="entry name" value="KR_dom"/>
</dbReference>
<sequence length="263" mass="27263">MTGSVLITGAGSGIGEACARLLAAQGWRTVLVGRRRAALERVAQDTGGLVLAADVADSATWPGLVEQIRAHCGGLDGVIASAGGHGLGTACQTSDESWQAALRSNLDSAFHTARACLPLLRERRGSLVLLGSIAALAAGPAVCGYTTAKHALIGLTRSLARDYGPEGVRVNCLCPGWVRTPMADQEMQVLMDHHGEDLEAAYRRVTADVPLRRPASAEEIATVCRFLLSDEASIITGAVIAADGGSTIVDVPTLAYAQLGDQP</sequence>
<keyword evidence="2" id="KW-0560">Oxidoreductase</keyword>
<dbReference type="Pfam" id="PF13561">
    <property type="entry name" value="adh_short_C2"/>
    <property type="match status" value="1"/>
</dbReference>
<proteinExistence type="inferred from homology"/>
<dbReference type="PANTHER" id="PTHR24321">
    <property type="entry name" value="DEHYDROGENASES, SHORT CHAIN"/>
    <property type="match status" value="1"/>
</dbReference>
<dbReference type="EMBL" id="CP016634">
    <property type="protein sequence ID" value="ANY87183.1"/>
    <property type="molecule type" value="Genomic_DNA"/>
</dbReference>
<dbReference type="RefSeq" id="WP_070092917.1">
    <property type="nucleotide sequence ID" value="NZ_CP016634.1"/>
</dbReference>
<dbReference type="InterPro" id="IPR036291">
    <property type="entry name" value="NAD(P)-bd_dom_sf"/>
</dbReference>
<evidence type="ECO:0000256" key="2">
    <source>
        <dbReference type="ARBA" id="ARBA00023002"/>
    </source>
</evidence>